<sequence>MAHLAHQLPWQRLATNFDQRRVARHKKLLVPLNKPQQGKEITYFTVAFARVLAEFSATERRKHTRPAKVTRDANMLSPWAFNGRRPDVITMWLILGKMETLFKIARYALETVKRMCS</sequence>
<gene>
    <name evidence="1" type="ORF">EYZ11_010606</name>
</gene>
<accession>A0A4S3JAB4</accession>
<organism evidence="1 2">
    <name type="scientific">Aspergillus tanneri</name>
    <dbReference type="NCBI Taxonomy" id="1220188"/>
    <lineage>
        <taxon>Eukaryota</taxon>
        <taxon>Fungi</taxon>
        <taxon>Dikarya</taxon>
        <taxon>Ascomycota</taxon>
        <taxon>Pezizomycotina</taxon>
        <taxon>Eurotiomycetes</taxon>
        <taxon>Eurotiomycetidae</taxon>
        <taxon>Eurotiales</taxon>
        <taxon>Aspergillaceae</taxon>
        <taxon>Aspergillus</taxon>
        <taxon>Aspergillus subgen. Circumdati</taxon>
    </lineage>
</organism>
<dbReference type="Proteomes" id="UP000308092">
    <property type="component" value="Unassembled WGS sequence"/>
</dbReference>
<dbReference type="EMBL" id="SOSA01000582">
    <property type="protein sequence ID" value="THC89941.1"/>
    <property type="molecule type" value="Genomic_DNA"/>
</dbReference>
<evidence type="ECO:0000313" key="2">
    <source>
        <dbReference type="Proteomes" id="UP000308092"/>
    </source>
</evidence>
<keyword evidence="2" id="KW-1185">Reference proteome</keyword>
<dbReference type="AlphaFoldDB" id="A0A4S3JAB4"/>
<proteinExistence type="predicted"/>
<comment type="caution">
    <text evidence="1">The sequence shown here is derived from an EMBL/GenBank/DDBJ whole genome shotgun (WGS) entry which is preliminary data.</text>
</comment>
<name>A0A4S3JAB4_9EURO</name>
<reference evidence="1 2" key="1">
    <citation type="submission" date="2019-03" db="EMBL/GenBank/DDBJ databases">
        <title>The genome sequence of a newly discovered highly antifungal drug resistant Aspergillus species, Aspergillus tanneri NIH 1004.</title>
        <authorList>
            <person name="Mounaud S."/>
            <person name="Singh I."/>
            <person name="Joardar V."/>
            <person name="Pakala S."/>
            <person name="Pakala S."/>
            <person name="Venepally P."/>
            <person name="Hoover J."/>
            <person name="Nierman W."/>
            <person name="Chung J."/>
            <person name="Losada L."/>
        </authorList>
    </citation>
    <scope>NUCLEOTIDE SEQUENCE [LARGE SCALE GENOMIC DNA]</scope>
    <source>
        <strain evidence="1 2">NIH1004</strain>
    </source>
</reference>
<evidence type="ECO:0000313" key="1">
    <source>
        <dbReference type="EMBL" id="THC89941.1"/>
    </source>
</evidence>
<protein>
    <submittedName>
        <fullName evidence="1">Uncharacterized protein</fullName>
    </submittedName>
</protein>
<dbReference type="VEuPathDB" id="FungiDB:EYZ11_010606"/>